<protein>
    <submittedName>
        <fullName evidence="3">Uncharacterized protein</fullName>
    </submittedName>
</protein>
<feature type="region of interest" description="Disordered" evidence="2">
    <location>
        <begin position="1"/>
        <end position="22"/>
    </location>
</feature>
<evidence type="ECO:0000313" key="3">
    <source>
        <dbReference type="EMBL" id="GAA0138950.1"/>
    </source>
</evidence>
<gene>
    <name evidence="3" type="ORF">LIER_00596</name>
</gene>
<proteinExistence type="predicted"/>
<evidence type="ECO:0000256" key="2">
    <source>
        <dbReference type="SAM" id="MobiDB-lite"/>
    </source>
</evidence>
<keyword evidence="4" id="KW-1185">Reference proteome</keyword>
<sequence length="382" mass="43409">MMTKPRESMVPEATSTSPPLTNNVPIPAINPLLINMLTTSPSVPPPSKKTKKTAPSKKKVTQVLLVILQMRSRQHNKFSQALGLWQLLQTLWPWIPPQLFLTMQADLEEKLRSSKEKVIRKNQWEASASTPPLPKYSSLYLAKPYAVPNLEVTSESLWGARKFHFHLARPLLSKEMVAQYTRLADPYAAFTQIMKHINQRLCVSEASRPPGLDNSSLRYKMEGMKKTISFKNNLNLGLDKEYKDQKAKLEEEDKDAAKAWSIEKAQLEAEMDNLRVEKKAFQVRNEELEQAKKNEAIKASEVLTQVKKDAEIALASTVAKAETTRINFVNSTLRSFLSSRAYDKKVGSECEAYLHPLVSSTQGRFPDLVSLFNEEVIRRPDW</sequence>
<evidence type="ECO:0000313" key="4">
    <source>
        <dbReference type="Proteomes" id="UP001454036"/>
    </source>
</evidence>
<dbReference type="AlphaFoldDB" id="A0AAV3NLN0"/>
<feature type="coiled-coil region" evidence="1">
    <location>
        <begin position="257"/>
        <end position="298"/>
    </location>
</feature>
<reference evidence="3 4" key="1">
    <citation type="submission" date="2024-01" db="EMBL/GenBank/DDBJ databases">
        <title>The complete chloroplast genome sequence of Lithospermum erythrorhizon: insights into the phylogenetic relationship among Boraginaceae species and the maternal lineages of purple gromwells.</title>
        <authorList>
            <person name="Okada T."/>
            <person name="Watanabe K."/>
        </authorList>
    </citation>
    <scope>NUCLEOTIDE SEQUENCE [LARGE SCALE GENOMIC DNA]</scope>
</reference>
<name>A0AAV3NLN0_LITER</name>
<comment type="caution">
    <text evidence="3">The sequence shown here is derived from an EMBL/GenBank/DDBJ whole genome shotgun (WGS) entry which is preliminary data.</text>
</comment>
<feature type="compositionally biased region" description="Polar residues" evidence="2">
    <location>
        <begin position="13"/>
        <end position="22"/>
    </location>
</feature>
<keyword evidence="1" id="KW-0175">Coiled coil</keyword>
<organism evidence="3 4">
    <name type="scientific">Lithospermum erythrorhizon</name>
    <name type="common">Purple gromwell</name>
    <name type="synonym">Lithospermum officinale var. erythrorhizon</name>
    <dbReference type="NCBI Taxonomy" id="34254"/>
    <lineage>
        <taxon>Eukaryota</taxon>
        <taxon>Viridiplantae</taxon>
        <taxon>Streptophyta</taxon>
        <taxon>Embryophyta</taxon>
        <taxon>Tracheophyta</taxon>
        <taxon>Spermatophyta</taxon>
        <taxon>Magnoliopsida</taxon>
        <taxon>eudicotyledons</taxon>
        <taxon>Gunneridae</taxon>
        <taxon>Pentapetalae</taxon>
        <taxon>asterids</taxon>
        <taxon>lamiids</taxon>
        <taxon>Boraginales</taxon>
        <taxon>Boraginaceae</taxon>
        <taxon>Boraginoideae</taxon>
        <taxon>Lithospermeae</taxon>
        <taxon>Lithospermum</taxon>
    </lineage>
</organism>
<evidence type="ECO:0000256" key="1">
    <source>
        <dbReference type="SAM" id="Coils"/>
    </source>
</evidence>
<dbReference type="EMBL" id="BAABME010000046">
    <property type="protein sequence ID" value="GAA0138950.1"/>
    <property type="molecule type" value="Genomic_DNA"/>
</dbReference>
<dbReference type="Proteomes" id="UP001454036">
    <property type="component" value="Unassembled WGS sequence"/>
</dbReference>
<accession>A0AAV3NLN0</accession>